<dbReference type="PANTHER" id="PTHR42941:SF1">
    <property type="entry name" value="SLL1037 PROTEIN"/>
    <property type="match status" value="1"/>
</dbReference>
<dbReference type="PANTHER" id="PTHR42941">
    <property type="entry name" value="SLL1037 PROTEIN"/>
    <property type="match status" value="1"/>
</dbReference>
<dbReference type="Gene3D" id="3.40.190.10">
    <property type="entry name" value="Periplasmic binding protein-like II"/>
    <property type="match status" value="2"/>
</dbReference>
<dbReference type="Pfam" id="PF16868">
    <property type="entry name" value="NMT1_3"/>
    <property type="match status" value="1"/>
</dbReference>
<evidence type="ECO:0000313" key="3">
    <source>
        <dbReference type="Proteomes" id="UP001501414"/>
    </source>
</evidence>
<feature type="chain" id="PRO_5045478611" evidence="1">
    <location>
        <begin position="27"/>
        <end position="310"/>
    </location>
</feature>
<accession>A0ABP4I780</accession>
<keyword evidence="3" id="KW-1185">Reference proteome</keyword>
<protein>
    <submittedName>
        <fullName evidence="2">TAXI family TRAP transporter solute-binding subunit</fullName>
    </submittedName>
</protein>
<proteinExistence type="predicted"/>
<sequence length="310" mass="31150">MTALGRRVFLAGLLALPLAGCARARAGGLPFAAGEAGGFYAEFGTLLGAVSREAGHPLDPVTTGGSRANLELVASGEAAVGLAMTDVVRDARAGVPPFDRPVEYLAIGRVYENYLQLAVRADSPFTGLPDLAGRPVSLGSTGSGSALAGARLVALSGVAVQSLELPLTEATAALAEGRIDALLWSGGLPTPAADALAARLAIRLLPLAGYAGGLRDVVGPGLYTATVVPPGVYGAAEPVLTIGVPNLLVATSALADDDAGAIARMLVEHAPRLMPGSALGTRYLDQPSLVDTGDVPLHPGAAAAYRDLHG</sequence>
<name>A0ABP4I780_9PSEU</name>
<dbReference type="SUPFAM" id="SSF53850">
    <property type="entry name" value="Periplasmic binding protein-like II"/>
    <property type="match status" value="1"/>
</dbReference>
<dbReference type="RefSeq" id="WP_344018409.1">
    <property type="nucleotide sequence ID" value="NZ_BAAAJK010000004.1"/>
</dbReference>
<reference evidence="3" key="1">
    <citation type="journal article" date="2019" name="Int. J. Syst. Evol. Microbiol.">
        <title>The Global Catalogue of Microorganisms (GCM) 10K type strain sequencing project: providing services to taxonomists for standard genome sequencing and annotation.</title>
        <authorList>
            <consortium name="The Broad Institute Genomics Platform"/>
            <consortium name="The Broad Institute Genome Sequencing Center for Infectious Disease"/>
            <person name="Wu L."/>
            <person name="Ma J."/>
        </authorList>
    </citation>
    <scope>NUCLEOTIDE SEQUENCE [LARGE SCALE GENOMIC DNA]</scope>
    <source>
        <strain evidence="3">JCM 11896</strain>
    </source>
</reference>
<dbReference type="InterPro" id="IPR011852">
    <property type="entry name" value="TRAP_TAXI"/>
</dbReference>
<dbReference type="NCBIfam" id="TIGR02122">
    <property type="entry name" value="TRAP_TAXI"/>
    <property type="match status" value="1"/>
</dbReference>
<evidence type="ECO:0000256" key="1">
    <source>
        <dbReference type="SAM" id="SignalP"/>
    </source>
</evidence>
<feature type="signal peptide" evidence="1">
    <location>
        <begin position="1"/>
        <end position="26"/>
    </location>
</feature>
<comment type="caution">
    <text evidence="2">The sequence shown here is derived from an EMBL/GenBank/DDBJ whole genome shotgun (WGS) entry which is preliminary data.</text>
</comment>
<evidence type="ECO:0000313" key="2">
    <source>
        <dbReference type="EMBL" id="GAA1381790.1"/>
    </source>
</evidence>
<keyword evidence="1" id="KW-0732">Signal</keyword>
<organism evidence="2 3">
    <name type="scientific">Pseudonocardia kongjuensis</name>
    <dbReference type="NCBI Taxonomy" id="102227"/>
    <lineage>
        <taxon>Bacteria</taxon>
        <taxon>Bacillati</taxon>
        <taxon>Actinomycetota</taxon>
        <taxon>Actinomycetes</taxon>
        <taxon>Pseudonocardiales</taxon>
        <taxon>Pseudonocardiaceae</taxon>
        <taxon>Pseudonocardia</taxon>
    </lineage>
</organism>
<dbReference type="Proteomes" id="UP001501414">
    <property type="component" value="Unassembled WGS sequence"/>
</dbReference>
<gene>
    <name evidence="2" type="ORF">GCM10009613_08430</name>
</gene>
<dbReference type="EMBL" id="BAAAJK010000004">
    <property type="protein sequence ID" value="GAA1381790.1"/>
    <property type="molecule type" value="Genomic_DNA"/>
</dbReference>